<dbReference type="EMBL" id="SNRW01002712">
    <property type="protein sequence ID" value="KAA6391938.1"/>
    <property type="molecule type" value="Genomic_DNA"/>
</dbReference>
<feature type="compositionally biased region" description="Acidic residues" evidence="1">
    <location>
        <begin position="1582"/>
        <end position="1600"/>
    </location>
</feature>
<feature type="region of interest" description="Disordered" evidence="1">
    <location>
        <begin position="1011"/>
        <end position="1097"/>
    </location>
</feature>
<reference evidence="3 4" key="1">
    <citation type="submission" date="2019-03" db="EMBL/GenBank/DDBJ databases">
        <title>Single cell metagenomics reveals metabolic interactions within the superorganism composed of flagellate Streblomastix strix and complex community of Bacteroidetes bacteria on its surface.</title>
        <authorList>
            <person name="Treitli S.C."/>
            <person name="Kolisko M."/>
            <person name="Husnik F."/>
            <person name="Keeling P."/>
            <person name="Hampl V."/>
        </authorList>
    </citation>
    <scope>NUCLEOTIDE SEQUENCE [LARGE SCALE GENOMIC DNA]</scope>
    <source>
        <strain evidence="3">ST1C</strain>
    </source>
</reference>
<dbReference type="PANTHER" id="PTHR20837:SF0">
    <property type="entry name" value="COILED-COIL AND C2 DOMAIN-CONTAINING PROTEIN 2A"/>
    <property type="match status" value="1"/>
</dbReference>
<dbReference type="GO" id="GO:1904491">
    <property type="term" value="P:protein localization to ciliary transition zone"/>
    <property type="evidence" value="ECO:0007669"/>
    <property type="project" value="TreeGrafter"/>
</dbReference>
<feature type="compositionally biased region" description="Gly residues" evidence="1">
    <location>
        <begin position="353"/>
        <end position="363"/>
    </location>
</feature>
<name>A0A5J4WAF7_9EUKA</name>
<dbReference type="InterPro" id="IPR056290">
    <property type="entry name" value="CEPT76/DRC7_peptidase-like_dom"/>
</dbReference>
<feature type="compositionally biased region" description="Low complexity" evidence="1">
    <location>
        <begin position="1422"/>
        <end position="1439"/>
    </location>
</feature>
<feature type="region of interest" description="Disordered" evidence="1">
    <location>
        <begin position="1410"/>
        <end position="1439"/>
    </location>
</feature>
<dbReference type="Proteomes" id="UP000324800">
    <property type="component" value="Unassembled WGS sequence"/>
</dbReference>
<dbReference type="PANTHER" id="PTHR20837">
    <property type="entry name" value="CENTROSOMAL PROTEIN-RELATED"/>
    <property type="match status" value="1"/>
</dbReference>
<feature type="compositionally biased region" description="Low complexity" evidence="1">
    <location>
        <begin position="1545"/>
        <end position="1557"/>
    </location>
</feature>
<evidence type="ECO:0000313" key="3">
    <source>
        <dbReference type="EMBL" id="KAA6391938.1"/>
    </source>
</evidence>
<feature type="compositionally biased region" description="Low complexity" evidence="1">
    <location>
        <begin position="326"/>
        <end position="345"/>
    </location>
</feature>
<comment type="caution">
    <text evidence="3">The sequence shown here is derived from an EMBL/GenBank/DDBJ whole genome shotgun (WGS) entry which is preliminary data.</text>
</comment>
<evidence type="ECO:0000256" key="1">
    <source>
        <dbReference type="SAM" id="MobiDB-lite"/>
    </source>
</evidence>
<feature type="domain" description="CEP76/DRC7 peptidase-like" evidence="2">
    <location>
        <begin position="1322"/>
        <end position="1394"/>
    </location>
</feature>
<evidence type="ECO:0000259" key="2">
    <source>
        <dbReference type="Pfam" id="PF24656"/>
    </source>
</evidence>
<feature type="region of interest" description="Disordered" evidence="1">
    <location>
        <begin position="962"/>
        <end position="991"/>
    </location>
</feature>
<feature type="region of interest" description="Disordered" evidence="1">
    <location>
        <begin position="1545"/>
        <end position="1605"/>
    </location>
</feature>
<evidence type="ECO:0000313" key="4">
    <source>
        <dbReference type="Proteomes" id="UP000324800"/>
    </source>
</evidence>
<feature type="compositionally biased region" description="Acidic residues" evidence="1">
    <location>
        <begin position="289"/>
        <end position="317"/>
    </location>
</feature>
<feature type="compositionally biased region" description="Low complexity" evidence="1">
    <location>
        <begin position="1018"/>
        <end position="1080"/>
    </location>
</feature>
<accession>A0A5J4WAF7</accession>
<protein>
    <recommendedName>
        <fullName evidence="2">CEP76/DRC7 peptidase-like domain-containing protein</fullName>
    </recommendedName>
</protein>
<feature type="compositionally biased region" description="Basic and acidic residues" evidence="1">
    <location>
        <begin position="1558"/>
        <end position="1581"/>
    </location>
</feature>
<feature type="compositionally biased region" description="Basic residues" evidence="1">
    <location>
        <begin position="260"/>
        <end position="286"/>
    </location>
</feature>
<dbReference type="Pfam" id="PF24656">
    <property type="entry name" value="CEPT76_peptidase"/>
    <property type="match status" value="1"/>
</dbReference>
<dbReference type="OrthoDB" id="2162143at2759"/>
<sequence length="1689" mass="189945">MDKKVRKKDGKWVKVIEETKYSLLQRKRTWQDVVEDGSKTEQQESLEHQLAVSRIQNLPHIPKSFINPNHLPNSRRPLPQHLVFNLFPSDDELQKRSQAAPIRGQVIVETIAPSQMPGSSTNRLERTAISGQFGEETNEQYEDEMALLFAEGVNRRVKNKIRRIRDQKYYNLQSNEGPIFQNASQISFTQLIRMMPTMKLKPVIDERGLDTNRANFFSATLRFLRAKEKKFGIGGQDADERDNQQRENDDSVSGSEISSKKKKKKLKKGKKVKKGKVLRKKKKKKRTSEEEDYDDEEQTDSFDESSNEEEEEEEEGSDATTRTGQTAASSHSTATSHTTTVVTTSRQGADGVSAGGQLRGGTGQLNFKRTAQIISSLTRQMINIARIQRNAAPRRAGLLNNALADHQKAPIINPNDPRQVQAQLIRQGEGIQQQSGADLPFLSAMKSSGQQLQPSQSGVSLSNQQLGMTRSSQLQLQRTQGSTTSITQTLSQQKQQQQQMMSSSGSLINIAPPLGMVHNSSRSQLQLAPVEEETIEELQQPLPTLYVSPSYATTKSNQFAQYSASVKGRGGGASGSGDNYLLFPQSKMFLESAVTMFKLGKEIGFRENLDNINFKLIDPLLRRPKKIQQFKQSVRRTLDAEQLARRSQKLSTWYSAVIKEWEMSIFGDDMYEESTLFEPRRRRVPKHHLTGVIRPTVPKSDKLQLVTHIVRGYNMPVKRDPESVRGLMAEGMPAFQTQIPLGNVASQISIGALGSTPPPQFTQSSPLPILPPIQTHDPEQLKQMKEQMAQQQKSMDNMNQMIQNMIAGGQTSPDQMMQMMKMMTTLQDNIQKQQDQINEQQNAANQAAQAQAAIQQAAQMRAAAEASGRSSISQPNTPTPPLFYRPEDLHSVLTLTTQPLQSETSQLVVEVRFMGQFRITTPQVGPNPIWNEQMMFPFLDESQIVSDIQLKDQQDRALNPQFQDQQGQAPGQPPGTPGAPGTGTLRPAITAPVDNDYVAPYLRRSRNPKIAAKQASLPPGSQTSSQSESSSSSSSSSQSSSSQSSSSQPSSQQGSSSSSSVPSTPGQQQLPTIQPLQLRTGPIQTGTGDDKKKDAAKAFTSQEVEQMLNQYLRLDVFDVITLQAAKDIRRHDVVAIRIEKRWLGFFILPISALYYRQCTLEDVFPLITPEALISYVIQSATPTAQTYEESVNLVPVKPKPQTPAIQLHLTLSPLLSPPTKHPNIENPLTANNETLESESVMKGLAAWRKKYLTDHFYYYRNVEYKGMTLEGNDVLILRMLTKQNPPHGFTTAEEVFHYVSLIPYNPELDVFGNKQQLWLKSHEAYIVCGWAPGEGYTQWVITTEDPPKFWNPCSGKTYLVTDQSCPLRLIGVVVAPYNIWLNKSRSEYPWHIPWGSIGIDDTLWEPYFNYKPAPKQEGETNSGQQSSNQQGVQQSQSGEQLIDPEGEIIGLSGTGKDKLVVEEIMKESVQRARLIYEKTPKNYVSDIQKAIGKQIQRDIERSIHRQGRMVMTDFAMEGLMEQALHRMEISKTRKRNEILINLQKQQIQKMQESQSTQSHDKEKLRENNSDKDSVEREKDKNDDDDEEEEEEEPEEPEEIQGVDVTQEFTEEDHLQLMGNMLTTNVIHGIALNIPYESVDDIRDRVRRTDISSTSGSETQFAKAVYVKGYPHYVISVWVYVASLTPKRTR</sequence>
<feature type="region of interest" description="Disordered" evidence="1">
    <location>
        <begin position="861"/>
        <end position="885"/>
    </location>
</feature>
<organism evidence="3 4">
    <name type="scientific">Streblomastix strix</name>
    <dbReference type="NCBI Taxonomy" id="222440"/>
    <lineage>
        <taxon>Eukaryota</taxon>
        <taxon>Metamonada</taxon>
        <taxon>Preaxostyla</taxon>
        <taxon>Oxymonadida</taxon>
        <taxon>Streblomastigidae</taxon>
        <taxon>Streblomastix</taxon>
    </lineage>
</organism>
<feature type="region of interest" description="Disordered" evidence="1">
    <location>
        <begin position="234"/>
        <end position="363"/>
    </location>
</feature>
<proteinExistence type="predicted"/>
<dbReference type="GO" id="GO:0035869">
    <property type="term" value="C:ciliary transition zone"/>
    <property type="evidence" value="ECO:0007669"/>
    <property type="project" value="TreeGrafter"/>
</dbReference>
<dbReference type="InterPro" id="IPR052434">
    <property type="entry name" value="Tectonic-like_complex_comp"/>
</dbReference>
<dbReference type="GO" id="GO:1905515">
    <property type="term" value="P:non-motile cilium assembly"/>
    <property type="evidence" value="ECO:0007669"/>
    <property type="project" value="TreeGrafter"/>
</dbReference>
<gene>
    <name evidence="3" type="ORF">EZS28_012536</name>
</gene>